<comment type="similarity">
    <text evidence="1">Belongs to the ABC transporter superfamily.</text>
</comment>
<protein>
    <submittedName>
        <fullName evidence="6">ABC transporter</fullName>
    </submittedName>
</protein>
<organism evidence="6 7">
    <name type="scientific">Cuspidothrix issatschenkoi CHARLIE-1</name>
    <dbReference type="NCBI Taxonomy" id="2052836"/>
    <lineage>
        <taxon>Bacteria</taxon>
        <taxon>Bacillati</taxon>
        <taxon>Cyanobacteriota</taxon>
        <taxon>Cyanophyceae</taxon>
        <taxon>Nostocales</taxon>
        <taxon>Aphanizomenonaceae</taxon>
        <taxon>Cuspidothrix</taxon>
    </lineage>
</organism>
<sequence length="249" mass="27157">MTFNFTTPTIALNSTSETVISVANLNHYFGTGALQKQVLFDINLEIKAGEIVIMTGPSGSGKTTLLSLMGGLRSAQNGSLQILGQEMSGATKGQLTKLRRQIGYIFQAHNLMSFLTAKENVRMSLELHENYLKGDINAKATAMLEHVGLGEHINSYPEYLSGGQKQRVAIARALVSHPKIVLADEPTASLDKKSGRDVVELMQMLAKEQNCTILLVTHDNRILDIADRIVYMEDGQLKSDGVDIGVKVN</sequence>
<dbReference type="RefSeq" id="WP_104388169.1">
    <property type="nucleotide sequence ID" value="NZ_PGEM01000084.1"/>
</dbReference>
<dbReference type="InterPro" id="IPR027417">
    <property type="entry name" value="P-loop_NTPase"/>
</dbReference>
<feature type="domain" description="ABC transporter" evidence="5">
    <location>
        <begin position="20"/>
        <end position="248"/>
    </location>
</feature>
<dbReference type="InterPro" id="IPR017871">
    <property type="entry name" value="ABC_transporter-like_CS"/>
</dbReference>
<dbReference type="PROSITE" id="PS50893">
    <property type="entry name" value="ABC_TRANSPORTER_2"/>
    <property type="match status" value="1"/>
</dbReference>
<dbReference type="InterPro" id="IPR003593">
    <property type="entry name" value="AAA+_ATPase"/>
</dbReference>
<evidence type="ECO:0000313" key="7">
    <source>
        <dbReference type="Proteomes" id="UP000239589"/>
    </source>
</evidence>
<accession>A0A2S6CTG5</accession>
<evidence type="ECO:0000259" key="5">
    <source>
        <dbReference type="PROSITE" id="PS50893"/>
    </source>
</evidence>
<proteinExistence type="inferred from homology"/>
<keyword evidence="7" id="KW-1185">Reference proteome</keyword>
<evidence type="ECO:0000256" key="2">
    <source>
        <dbReference type="ARBA" id="ARBA00022448"/>
    </source>
</evidence>
<dbReference type="NCBIfam" id="TIGR02982">
    <property type="entry name" value="heterocyst_DevA"/>
    <property type="match status" value="1"/>
</dbReference>
<dbReference type="Proteomes" id="UP000239589">
    <property type="component" value="Unassembled WGS sequence"/>
</dbReference>
<dbReference type="AlphaFoldDB" id="A0A2S6CTG5"/>
<dbReference type="GO" id="GO:0016887">
    <property type="term" value="F:ATP hydrolysis activity"/>
    <property type="evidence" value="ECO:0007669"/>
    <property type="project" value="InterPro"/>
</dbReference>
<dbReference type="InterPro" id="IPR017911">
    <property type="entry name" value="MacB-like_ATP-bd"/>
</dbReference>
<dbReference type="FunFam" id="3.40.50.300:FF:000032">
    <property type="entry name" value="Export ABC transporter ATP-binding protein"/>
    <property type="match status" value="1"/>
</dbReference>
<keyword evidence="4" id="KW-0067">ATP-binding</keyword>
<dbReference type="CDD" id="cd03255">
    <property type="entry name" value="ABC_MJ0796_LolCDE_FtsE"/>
    <property type="match status" value="1"/>
</dbReference>
<dbReference type="SUPFAM" id="SSF52540">
    <property type="entry name" value="P-loop containing nucleoside triphosphate hydrolases"/>
    <property type="match status" value="1"/>
</dbReference>
<evidence type="ECO:0000256" key="3">
    <source>
        <dbReference type="ARBA" id="ARBA00022741"/>
    </source>
</evidence>
<dbReference type="EMBL" id="PGEM01000084">
    <property type="protein sequence ID" value="PPJ62981.1"/>
    <property type="molecule type" value="Genomic_DNA"/>
</dbReference>
<dbReference type="Pfam" id="PF00005">
    <property type="entry name" value="ABC_tran"/>
    <property type="match status" value="1"/>
</dbReference>
<reference evidence="6 7" key="1">
    <citation type="submission" date="2018-02" db="EMBL/GenBank/DDBJ databases">
        <title>Discovery of a pederin family compound in a non-symbiotic bloom-forming cyanobacterium.</title>
        <authorList>
            <person name="Kust A."/>
            <person name="Mares J."/>
            <person name="Jokela J."/>
            <person name="Urajova P."/>
            <person name="Hajek J."/>
            <person name="Saurav K."/>
            <person name="Voracova K."/>
            <person name="Fewer D.P."/>
            <person name="Haapaniemi E."/>
            <person name="Permi P."/>
            <person name="Rehakova K."/>
            <person name="Sivonen K."/>
            <person name="Hrouzek P."/>
        </authorList>
    </citation>
    <scope>NUCLEOTIDE SEQUENCE [LARGE SCALE GENOMIC DNA]</scope>
    <source>
        <strain evidence="6 7">CHARLIE-1</strain>
    </source>
</reference>
<keyword evidence="2" id="KW-0813">Transport</keyword>
<evidence type="ECO:0000256" key="1">
    <source>
        <dbReference type="ARBA" id="ARBA00005417"/>
    </source>
</evidence>
<dbReference type="InterPro" id="IPR014324">
    <property type="entry name" value="ABC_heterocyst_DevA"/>
</dbReference>
<dbReference type="InterPro" id="IPR003439">
    <property type="entry name" value="ABC_transporter-like_ATP-bd"/>
</dbReference>
<dbReference type="OrthoDB" id="508204at2"/>
<dbReference type="Gene3D" id="3.40.50.300">
    <property type="entry name" value="P-loop containing nucleotide triphosphate hydrolases"/>
    <property type="match status" value="1"/>
</dbReference>
<dbReference type="GO" id="GO:0098796">
    <property type="term" value="C:membrane protein complex"/>
    <property type="evidence" value="ECO:0007669"/>
    <property type="project" value="UniProtKB-ARBA"/>
</dbReference>
<evidence type="ECO:0000256" key="4">
    <source>
        <dbReference type="ARBA" id="ARBA00022840"/>
    </source>
</evidence>
<dbReference type="PROSITE" id="PS00211">
    <property type="entry name" value="ABC_TRANSPORTER_1"/>
    <property type="match status" value="1"/>
</dbReference>
<name>A0A2S6CTG5_9CYAN</name>
<dbReference type="PANTHER" id="PTHR42798">
    <property type="entry name" value="LIPOPROTEIN-RELEASING SYSTEM ATP-BINDING PROTEIN LOLD"/>
    <property type="match status" value="1"/>
</dbReference>
<dbReference type="SMART" id="SM00382">
    <property type="entry name" value="AAA"/>
    <property type="match status" value="1"/>
</dbReference>
<dbReference type="GO" id="GO:0022857">
    <property type="term" value="F:transmembrane transporter activity"/>
    <property type="evidence" value="ECO:0007669"/>
    <property type="project" value="UniProtKB-ARBA"/>
</dbReference>
<comment type="caution">
    <text evidence="6">The sequence shown here is derived from an EMBL/GenBank/DDBJ whole genome shotgun (WGS) entry which is preliminary data.</text>
</comment>
<keyword evidence="3" id="KW-0547">Nucleotide-binding</keyword>
<dbReference type="PANTHER" id="PTHR42798:SF6">
    <property type="entry name" value="CELL DIVISION ATP-BINDING PROTEIN FTSE"/>
    <property type="match status" value="1"/>
</dbReference>
<evidence type="ECO:0000313" key="6">
    <source>
        <dbReference type="EMBL" id="PPJ62981.1"/>
    </source>
</evidence>
<gene>
    <name evidence="6" type="ORF">CUN59_12560</name>
</gene>
<dbReference type="GO" id="GO:0005524">
    <property type="term" value="F:ATP binding"/>
    <property type="evidence" value="ECO:0007669"/>
    <property type="project" value="UniProtKB-KW"/>
</dbReference>